<evidence type="ECO:0000313" key="7">
    <source>
        <dbReference type="Proteomes" id="UP000662770"/>
    </source>
</evidence>
<dbReference type="SUPFAM" id="SSF56935">
    <property type="entry name" value="Porins"/>
    <property type="match status" value="1"/>
</dbReference>
<comment type="subcellular location">
    <subcellularLocation>
        <location evidence="1">Cell outer membrane</location>
    </subcellularLocation>
</comment>
<reference evidence="6 7" key="1">
    <citation type="submission" date="2021-03" db="EMBL/GenBank/DDBJ databases">
        <title>Novel species identification of genus Shewanella.</title>
        <authorList>
            <person name="Liu G."/>
            <person name="Zhang Q."/>
        </authorList>
    </citation>
    <scope>NUCLEOTIDE SEQUENCE [LARGE SCALE GENOMIC DNA]</scope>
    <source>
        <strain evidence="6 7">FJAT-51800</strain>
    </source>
</reference>
<keyword evidence="2" id="KW-0472">Membrane</keyword>
<dbReference type="PANTHER" id="PTHR40980:SF4">
    <property type="entry name" value="TONB-DEPENDENT RECEPTOR-LIKE BETA-BARREL DOMAIN-CONTAINING PROTEIN"/>
    <property type="match status" value="1"/>
</dbReference>
<dbReference type="InterPro" id="IPR041700">
    <property type="entry name" value="OMP_b-brl_3"/>
</dbReference>
<evidence type="ECO:0000256" key="4">
    <source>
        <dbReference type="SAM" id="SignalP"/>
    </source>
</evidence>
<organism evidence="6 7">
    <name type="scientific">Shewanella avicenniae</name>
    <dbReference type="NCBI Taxonomy" id="2814294"/>
    <lineage>
        <taxon>Bacteria</taxon>
        <taxon>Pseudomonadati</taxon>
        <taxon>Pseudomonadota</taxon>
        <taxon>Gammaproteobacteria</taxon>
        <taxon>Alteromonadales</taxon>
        <taxon>Shewanellaceae</taxon>
        <taxon>Shewanella</taxon>
    </lineage>
</organism>
<feature type="domain" description="Outer membrane protein beta-barrel" evidence="5">
    <location>
        <begin position="384"/>
        <end position="792"/>
    </location>
</feature>
<evidence type="ECO:0000313" key="6">
    <source>
        <dbReference type="EMBL" id="QSX32273.1"/>
    </source>
</evidence>
<protein>
    <submittedName>
        <fullName evidence="6">Outer membrane beta-barrel protein</fullName>
    </submittedName>
</protein>
<evidence type="ECO:0000259" key="5">
    <source>
        <dbReference type="Pfam" id="PF14905"/>
    </source>
</evidence>
<dbReference type="EMBL" id="CP071503">
    <property type="protein sequence ID" value="QSX32273.1"/>
    <property type="molecule type" value="Genomic_DNA"/>
</dbReference>
<evidence type="ECO:0000256" key="2">
    <source>
        <dbReference type="ARBA" id="ARBA00023136"/>
    </source>
</evidence>
<sequence>MINTISTGPRGPKPPTRFKPHLICRAVTTALWLLALPSLPTLAATATKSGEDATNQSSRERDRILLKRNPIASEYQLLEAPGDVYGATFDAEGVDFRAHFSMPTGRADTESMRLEGNLNYQQYAEEVVPGGSLNLGKSFGALTLQFSAQRNASERNVDLYQARWLAMSEPTLSDNEVFLLGFPRYSQDTFDTTSINTSWRADYQLQEDMLLTYEGLSVNYDDLATRNRLEFQHGVGTLSDLQLASDGSTISSASIDNSRIRRYFHETKTARDINRHRLGFSLDQDKGSTEVGAYYSRWRNSSAWLPWNFFDRGLAASYNIEDRYLPESNVSELDLFDVSGATFANYRPSYTTTTDTDYALLLDWDRKITLSGNDIWLGAGVAWRNKTRDNSNETRVYNATDDQFTLDQLTGNNQAETIIDGQYPLPVGMDTALGEGYFSANREQQFGIDLGQSFLESTQNLYTSEETVTSAYFNAYQQLSRWFWRAGLRLEKTKTDTRGAISGPPEAEIWAQGEPITELEIEGVQVAETFDSFDAAFVEGHNSYQHLLPSMELRYKLSSDLRVKVAYFEQLMRPQYFDTVRYRRINPPMRTVSEGSPDLEPTSIQNYYAGLDYQYADNGQLSAGLYYNKVENFFYDSVTTEPLDGVIYDVSRVENGKDGYIQGLQAYWRQGFSLPAISSANLQLAYIYSDSEANLQDRKIWMPERAEHRLALNLTLADEYWQYASQFSWQSKALDDVGQSAAQDTIREAVLSWDQSFTWKFDKRWSTKLSVSNLLNHPDRSYQGEKSRVVNNLYSGSTARLSVIFNY</sequence>
<proteinExistence type="predicted"/>
<dbReference type="Gene3D" id="2.40.170.20">
    <property type="entry name" value="TonB-dependent receptor, beta-barrel domain"/>
    <property type="match status" value="1"/>
</dbReference>
<keyword evidence="4" id="KW-0732">Signal</keyword>
<gene>
    <name evidence="6" type="ORF">JYB87_10855</name>
</gene>
<keyword evidence="3" id="KW-0998">Cell outer membrane</keyword>
<accession>A0ABX7QNH8</accession>
<keyword evidence="7" id="KW-1185">Reference proteome</keyword>
<feature type="signal peptide" evidence="4">
    <location>
        <begin position="1"/>
        <end position="43"/>
    </location>
</feature>
<dbReference type="Pfam" id="PF14905">
    <property type="entry name" value="OMP_b-brl_3"/>
    <property type="match status" value="1"/>
</dbReference>
<evidence type="ECO:0000256" key="3">
    <source>
        <dbReference type="ARBA" id="ARBA00023237"/>
    </source>
</evidence>
<dbReference type="Proteomes" id="UP000662770">
    <property type="component" value="Chromosome"/>
</dbReference>
<dbReference type="InterPro" id="IPR036942">
    <property type="entry name" value="Beta-barrel_TonB_sf"/>
</dbReference>
<feature type="chain" id="PRO_5045580612" evidence="4">
    <location>
        <begin position="44"/>
        <end position="807"/>
    </location>
</feature>
<evidence type="ECO:0000256" key="1">
    <source>
        <dbReference type="ARBA" id="ARBA00004442"/>
    </source>
</evidence>
<name>A0ABX7QNH8_9GAMM</name>
<dbReference type="RefSeq" id="WP_207353518.1">
    <property type="nucleotide sequence ID" value="NZ_CP071503.1"/>
</dbReference>
<dbReference type="PANTHER" id="PTHR40980">
    <property type="entry name" value="PLUG DOMAIN-CONTAINING PROTEIN"/>
    <property type="match status" value="1"/>
</dbReference>